<evidence type="ECO:0000256" key="1">
    <source>
        <dbReference type="SAM" id="MobiDB-lite"/>
    </source>
</evidence>
<organism evidence="2 3">
    <name type="scientific">Orbilia javanica</name>
    <dbReference type="NCBI Taxonomy" id="47235"/>
    <lineage>
        <taxon>Eukaryota</taxon>
        <taxon>Fungi</taxon>
        <taxon>Dikarya</taxon>
        <taxon>Ascomycota</taxon>
        <taxon>Pezizomycotina</taxon>
        <taxon>Orbiliomycetes</taxon>
        <taxon>Orbiliales</taxon>
        <taxon>Orbiliaceae</taxon>
        <taxon>Orbilia</taxon>
    </lineage>
</organism>
<feature type="compositionally biased region" description="Acidic residues" evidence="1">
    <location>
        <begin position="133"/>
        <end position="155"/>
    </location>
</feature>
<sequence>MSPSYTEEECLAYQEEFKTFVSKGTPAWEVRNYLRIPSLQPQNRSYDRAWNQIGREIRKMFWEYDIQRLDDIEVQMELATRFETLGVLLAHTKEPRKFTEWFRVRHIDNYYRKMDQRRPKRKSTSGIIVVTDDTVEGDQEQNTADDAEQVEEESAGDIQAEAGTGAPASETENRESQSMDRVNSPTGRARPRDFWNVTMNGTTWYQI</sequence>
<gene>
    <name evidence="2" type="ORF">TWF718_009834</name>
</gene>
<name>A0AAN8RLQ1_9PEZI</name>
<evidence type="ECO:0000313" key="2">
    <source>
        <dbReference type="EMBL" id="KAK6337048.1"/>
    </source>
</evidence>
<accession>A0AAN8RLQ1</accession>
<comment type="caution">
    <text evidence="2">The sequence shown here is derived from an EMBL/GenBank/DDBJ whole genome shotgun (WGS) entry which is preliminary data.</text>
</comment>
<reference evidence="2 3" key="1">
    <citation type="submission" date="2019-10" db="EMBL/GenBank/DDBJ databases">
        <authorList>
            <person name="Palmer J.M."/>
        </authorList>
    </citation>
    <scope>NUCLEOTIDE SEQUENCE [LARGE SCALE GENOMIC DNA]</scope>
    <source>
        <strain evidence="2 3">TWF718</strain>
    </source>
</reference>
<keyword evidence="3" id="KW-1185">Reference proteome</keyword>
<dbReference type="Proteomes" id="UP001313282">
    <property type="component" value="Unassembled WGS sequence"/>
</dbReference>
<protein>
    <submittedName>
        <fullName evidence="2">Uncharacterized protein</fullName>
    </submittedName>
</protein>
<evidence type="ECO:0000313" key="3">
    <source>
        <dbReference type="Proteomes" id="UP001313282"/>
    </source>
</evidence>
<dbReference type="EMBL" id="JAVHNR010000007">
    <property type="protein sequence ID" value="KAK6337048.1"/>
    <property type="molecule type" value="Genomic_DNA"/>
</dbReference>
<feature type="region of interest" description="Disordered" evidence="1">
    <location>
        <begin position="122"/>
        <end position="194"/>
    </location>
</feature>
<proteinExistence type="predicted"/>
<dbReference type="AlphaFoldDB" id="A0AAN8RLQ1"/>